<accession>A0A9Q0HF90</accession>
<dbReference type="Proteomes" id="UP001141806">
    <property type="component" value="Unassembled WGS sequence"/>
</dbReference>
<protein>
    <recommendedName>
        <fullName evidence="6">Nucleotidyl transferase domain-containing protein</fullName>
    </recommendedName>
</protein>
<gene>
    <name evidence="4" type="ORF">NE237_016574</name>
</gene>
<evidence type="ECO:0000259" key="2">
    <source>
        <dbReference type="Pfam" id="PF00483"/>
    </source>
</evidence>
<organism evidence="4 5">
    <name type="scientific">Protea cynaroides</name>
    <dbReference type="NCBI Taxonomy" id="273540"/>
    <lineage>
        <taxon>Eukaryota</taxon>
        <taxon>Viridiplantae</taxon>
        <taxon>Streptophyta</taxon>
        <taxon>Embryophyta</taxon>
        <taxon>Tracheophyta</taxon>
        <taxon>Spermatophyta</taxon>
        <taxon>Magnoliopsida</taxon>
        <taxon>Proteales</taxon>
        <taxon>Proteaceae</taxon>
        <taxon>Protea</taxon>
    </lineage>
</organism>
<dbReference type="InterPro" id="IPR056729">
    <property type="entry name" value="GMPPB_C"/>
</dbReference>
<dbReference type="PANTHER" id="PTHR22572">
    <property type="entry name" value="SUGAR-1-PHOSPHATE GUANYL TRANSFERASE"/>
    <property type="match status" value="1"/>
</dbReference>
<dbReference type="AlphaFoldDB" id="A0A9Q0HF90"/>
<evidence type="ECO:0000313" key="4">
    <source>
        <dbReference type="EMBL" id="KAJ4964725.1"/>
    </source>
</evidence>
<evidence type="ECO:0000256" key="1">
    <source>
        <dbReference type="ARBA" id="ARBA00007274"/>
    </source>
</evidence>
<keyword evidence="5" id="KW-1185">Reference proteome</keyword>
<feature type="domain" description="Nucleotidyl transferase" evidence="2">
    <location>
        <begin position="10"/>
        <end position="173"/>
    </location>
</feature>
<dbReference type="InterPro" id="IPR050486">
    <property type="entry name" value="Mannose-1P_guanyltransferase"/>
</dbReference>
<dbReference type="OrthoDB" id="1733332at2759"/>
<feature type="domain" description="Mannose-1-phosphate guanyltransferase C-terminal" evidence="3">
    <location>
        <begin position="191"/>
        <end position="244"/>
    </location>
</feature>
<dbReference type="EMBL" id="JAMYWD010000007">
    <property type="protein sequence ID" value="KAJ4964725.1"/>
    <property type="molecule type" value="Genomic_DNA"/>
</dbReference>
<dbReference type="Pfam" id="PF00483">
    <property type="entry name" value="NTP_transferase"/>
    <property type="match status" value="1"/>
</dbReference>
<reference evidence="4" key="1">
    <citation type="journal article" date="2023" name="Plant J.">
        <title>The genome of the king protea, Protea cynaroides.</title>
        <authorList>
            <person name="Chang J."/>
            <person name="Duong T.A."/>
            <person name="Schoeman C."/>
            <person name="Ma X."/>
            <person name="Roodt D."/>
            <person name="Barker N."/>
            <person name="Li Z."/>
            <person name="Van de Peer Y."/>
            <person name="Mizrachi E."/>
        </authorList>
    </citation>
    <scope>NUCLEOTIDE SEQUENCE</scope>
    <source>
        <tissue evidence="4">Young leaves</tissue>
    </source>
</reference>
<dbReference type="Pfam" id="PF25087">
    <property type="entry name" value="GMPPB_C"/>
    <property type="match status" value="1"/>
</dbReference>
<name>A0A9Q0HF90_9MAGN</name>
<comment type="caution">
    <text evidence="4">The sequence shown here is derived from an EMBL/GenBank/DDBJ whole genome shotgun (WGS) entry which is preliminary data.</text>
</comment>
<dbReference type="GO" id="GO:0016779">
    <property type="term" value="F:nucleotidyltransferase activity"/>
    <property type="evidence" value="ECO:0007669"/>
    <property type="project" value="UniProtKB-KW"/>
</dbReference>
<dbReference type="InterPro" id="IPR005835">
    <property type="entry name" value="NTP_transferase_dom"/>
</dbReference>
<dbReference type="Gene3D" id="2.160.10.10">
    <property type="entry name" value="Hexapeptide repeat proteins"/>
    <property type="match status" value="1"/>
</dbReference>
<comment type="similarity">
    <text evidence="1">Belongs to the transferase hexapeptide repeat family.</text>
</comment>
<dbReference type="InterPro" id="IPR029044">
    <property type="entry name" value="Nucleotide-diphossugar_trans"/>
</dbReference>
<sequence length="331" mass="37643">MLSILEEFEMKVGIKITCSQETEPLGTAGQLALVRERLCESDEPFFILNSDVTCRYPLKETIGFHKAHGGEASILVTKVDEPSKYGAVVLDEETGMVMNFVKSPKIFVGNKINAGIYLLNRCILNIIQPRLTSKEREVFPAIANEGNLFAMVITGFWMDIEQPKDYLKGWQLYLDHERRNPPQELSRGPNIIGNVLIDRSTKVGEGCIIGPDVVVGPHCVVESGVRLLSCTLMRGVRVKSSAHVWQHHWMVFNHWRVRSGQQYLSSWEIDASDCDFRTAFGFTVRERGNSPPKTAFGFTMRERGNSPTEECSRLPEVHDRCLPELRWCRWR</sequence>
<evidence type="ECO:0000259" key="3">
    <source>
        <dbReference type="Pfam" id="PF25087"/>
    </source>
</evidence>
<dbReference type="Gene3D" id="3.90.550.10">
    <property type="entry name" value="Spore Coat Polysaccharide Biosynthesis Protein SpsA, Chain A"/>
    <property type="match status" value="1"/>
</dbReference>
<evidence type="ECO:0008006" key="6">
    <source>
        <dbReference type="Google" id="ProtNLM"/>
    </source>
</evidence>
<proteinExistence type="inferred from homology"/>
<dbReference type="SUPFAM" id="SSF53448">
    <property type="entry name" value="Nucleotide-diphospho-sugar transferases"/>
    <property type="match status" value="1"/>
</dbReference>
<evidence type="ECO:0000313" key="5">
    <source>
        <dbReference type="Proteomes" id="UP001141806"/>
    </source>
</evidence>